<organism evidence="1">
    <name type="scientific">Octactis speculum</name>
    <dbReference type="NCBI Taxonomy" id="3111310"/>
    <lineage>
        <taxon>Eukaryota</taxon>
        <taxon>Sar</taxon>
        <taxon>Stramenopiles</taxon>
        <taxon>Ochrophyta</taxon>
        <taxon>Dictyochophyceae</taxon>
        <taxon>Dictyochales</taxon>
        <taxon>Dictyochaceae</taxon>
        <taxon>Octactis</taxon>
    </lineage>
</organism>
<dbReference type="EMBL" id="HBGS01033178">
    <property type="protein sequence ID" value="CAD9435222.1"/>
    <property type="molecule type" value="Transcribed_RNA"/>
</dbReference>
<dbReference type="AlphaFoldDB" id="A0A7S2CUM2"/>
<proteinExistence type="predicted"/>
<evidence type="ECO:0008006" key="2">
    <source>
        <dbReference type="Google" id="ProtNLM"/>
    </source>
</evidence>
<protein>
    <recommendedName>
        <fullName evidence="2">CCT domain-containing protein</fullName>
    </recommendedName>
</protein>
<sequence>MDAISSSRNPRSTIMVFPVEKPAVPSLERIADDIDDFSNIFNDDIDIECVDGDVTVEALNHLRKPLNNDELLDEELDDANATMLIDEFCQCFDDAGVKEEDTIYQDRPLTVQVEQKQPTKNATAPSLVKLEVPQEELLIGYSLAVPVPPTSRSLVAPLPPGISPAGIFLSNENSSALQGLASKAEYRKTIAIPRYLAKRKKRRWGKSKAMYDTRTKAANKRARRNGKFSRSAVFVSVTDFY</sequence>
<evidence type="ECO:0000313" key="1">
    <source>
        <dbReference type="EMBL" id="CAD9435222.1"/>
    </source>
</evidence>
<reference evidence="1" key="1">
    <citation type="submission" date="2021-01" db="EMBL/GenBank/DDBJ databases">
        <authorList>
            <person name="Corre E."/>
            <person name="Pelletier E."/>
            <person name="Niang G."/>
            <person name="Scheremetjew M."/>
            <person name="Finn R."/>
            <person name="Kale V."/>
            <person name="Holt S."/>
            <person name="Cochrane G."/>
            <person name="Meng A."/>
            <person name="Brown T."/>
            <person name="Cohen L."/>
        </authorList>
    </citation>
    <scope>NUCLEOTIDE SEQUENCE</scope>
    <source>
        <strain evidence="1">CCMP1381</strain>
    </source>
</reference>
<accession>A0A7S2CUM2</accession>
<gene>
    <name evidence="1" type="ORF">DSPE1174_LOCUS17090</name>
</gene>
<name>A0A7S2CUM2_9STRA</name>